<protein>
    <submittedName>
        <fullName evidence="4">Ribosomal protein S18 acetylase RimI</fullName>
    </submittedName>
</protein>
<keyword evidence="2" id="KW-0012">Acyltransferase</keyword>
<sequence length="158" mass="18341">MNIIKAEQQDLQEILNLQYLAYQSEAKLFSNPNIPPLTQTLQQLQQEYEKGIILKAVDADNVIVGSVRAYFQNDTLYIGKLMVRPDLQGQGVGTRLLSELECKYPSKRYELFTSSKSERNIKLYKRLGYVVFNHKDISDGLTFVYLQKEAYLPNHFRE</sequence>
<dbReference type="RefSeq" id="WP_091744097.1">
    <property type="nucleotide sequence ID" value="NZ_FODY01000003.1"/>
</dbReference>
<keyword evidence="1" id="KW-0808">Transferase</keyword>
<dbReference type="AlphaFoldDB" id="A0A1H8R185"/>
<accession>A0A1H8R185</accession>
<keyword evidence="4" id="KW-0687">Ribonucleoprotein</keyword>
<dbReference type="Gene3D" id="3.40.630.30">
    <property type="match status" value="1"/>
</dbReference>
<dbReference type="SUPFAM" id="SSF55729">
    <property type="entry name" value="Acyl-CoA N-acyltransferases (Nat)"/>
    <property type="match status" value="1"/>
</dbReference>
<evidence type="ECO:0000313" key="5">
    <source>
        <dbReference type="Proteomes" id="UP000198847"/>
    </source>
</evidence>
<dbReference type="InterPro" id="IPR016181">
    <property type="entry name" value="Acyl_CoA_acyltransferase"/>
</dbReference>
<dbReference type="GO" id="GO:0005840">
    <property type="term" value="C:ribosome"/>
    <property type="evidence" value="ECO:0007669"/>
    <property type="project" value="UniProtKB-KW"/>
</dbReference>
<name>A0A1H8R185_9FIRM</name>
<dbReference type="Proteomes" id="UP000198847">
    <property type="component" value="Unassembled WGS sequence"/>
</dbReference>
<dbReference type="Pfam" id="PF00583">
    <property type="entry name" value="Acetyltransf_1"/>
    <property type="match status" value="1"/>
</dbReference>
<dbReference type="CDD" id="cd04301">
    <property type="entry name" value="NAT_SF"/>
    <property type="match status" value="1"/>
</dbReference>
<dbReference type="OrthoDB" id="9786032at2"/>
<gene>
    <name evidence="4" type="ORF">SAMN04490178_103122</name>
</gene>
<dbReference type="EMBL" id="FODY01000003">
    <property type="protein sequence ID" value="SEO59894.1"/>
    <property type="molecule type" value="Genomic_DNA"/>
</dbReference>
<dbReference type="GO" id="GO:0016747">
    <property type="term" value="F:acyltransferase activity, transferring groups other than amino-acyl groups"/>
    <property type="evidence" value="ECO:0007669"/>
    <property type="project" value="InterPro"/>
</dbReference>
<evidence type="ECO:0000313" key="4">
    <source>
        <dbReference type="EMBL" id="SEO59894.1"/>
    </source>
</evidence>
<dbReference type="PROSITE" id="PS51186">
    <property type="entry name" value="GNAT"/>
    <property type="match status" value="1"/>
</dbReference>
<reference evidence="4 5" key="1">
    <citation type="submission" date="2016-10" db="EMBL/GenBank/DDBJ databases">
        <authorList>
            <person name="de Groot N.N."/>
        </authorList>
    </citation>
    <scope>NUCLEOTIDE SEQUENCE [LARGE SCALE GENOMIC DNA]</scope>
    <source>
        <strain evidence="4 5">DSM 13305</strain>
    </source>
</reference>
<dbReference type="PANTHER" id="PTHR43800:SF1">
    <property type="entry name" value="PEPTIDYL-LYSINE N-ACETYLTRANSFERASE YJAB"/>
    <property type="match status" value="1"/>
</dbReference>
<dbReference type="InterPro" id="IPR000182">
    <property type="entry name" value="GNAT_dom"/>
</dbReference>
<dbReference type="PANTHER" id="PTHR43800">
    <property type="entry name" value="PEPTIDYL-LYSINE N-ACETYLTRANSFERASE YJAB"/>
    <property type="match status" value="1"/>
</dbReference>
<evidence type="ECO:0000256" key="2">
    <source>
        <dbReference type="ARBA" id="ARBA00023315"/>
    </source>
</evidence>
<organism evidence="4 5">
    <name type="scientific">Propionispora vibrioides</name>
    <dbReference type="NCBI Taxonomy" id="112903"/>
    <lineage>
        <taxon>Bacteria</taxon>
        <taxon>Bacillati</taxon>
        <taxon>Bacillota</taxon>
        <taxon>Negativicutes</taxon>
        <taxon>Selenomonadales</taxon>
        <taxon>Sporomusaceae</taxon>
        <taxon>Propionispora</taxon>
    </lineage>
</organism>
<keyword evidence="4" id="KW-0689">Ribosomal protein</keyword>
<evidence type="ECO:0000256" key="1">
    <source>
        <dbReference type="ARBA" id="ARBA00022679"/>
    </source>
</evidence>
<keyword evidence="5" id="KW-1185">Reference proteome</keyword>
<proteinExistence type="predicted"/>
<evidence type="ECO:0000259" key="3">
    <source>
        <dbReference type="PROSITE" id="PS51186"/>
    </source>
</evidence>
<feature type="domain" description="N-acetyltransferase" evidence="3">
    <location>
        <begin position="1"/>
        <end position="151"/>
    </location>
</feature>
<dbReference type="STRING" id="112903.SAMN04490178_103122"/>